<reference evidence="8 9" key="1">
    <citation type="submission" date="2018-10" db="EMBL/GenBank/DDBJ databases">
        <title>Natrarchaeobius chitinivorans gen. nov., sp. nov., and Natrarchaeobius haloalkaliphilus sp. nov., alkaliphilic, chitin-utilizing haloarchaea from hypersaline alkaline lakes.</title>
        <authorList>
            <person name="Sorokin D.Y."/>
            <person name="Elcheninov A.G."/>
            <person name="Kostrikina N.A."/>
            <person name="Bale N.J."/>
            <person name="Sinninghe Damste J.S."/>
            <person name="Khijniak T.V."/>
            <person name="Kublanov I.V."/>
            <person name="Toshchakov S.V."/>
        </authorList>
    </citation>
    <scope>NUCLEOTIDE SEQUENCE [LARGE SCALE GENOMIC DNA]</scope>
    <source>
        <strain evidence="8 9">AArcht4T</strain>
    </source>
</reference>
<accession>A0A3N6MZH0</accession>
<evidence type="ECO:0000313" key="9">
    <source>
        <dbReference type="Proteomes" id="UP000282323"/>
    </source>
</evidence>
<evidence type="ECO:0000256" key="4">
    <source>
        <dbReference type="ARBA" id="ARBA00022962"/>
    </source>
</evidence>
<dbReference type="GO" id="GO:0004066">
    <property type="term" value="F:asparagine synthase (glutamine-hydrolyzing) activity"/>
    <property type="evidence" value="ECO:0007669"/>
    <property type="project" value="UniProtKB-EC"/>
</dbReference>
<evidence type="ECO:0000256" key="1">
    <source>
        <dbReference type="ARBA" id="ARBA00005752"/>
    </source>
</evidence>
<dbReference type="Proteomes" id="UP000282323">
    <property type="component" value="Unassembled WGS sequence"/>
</dbReference>
<evidence type="ECO:0000313" key="8">
    <source>
        <dbReference type="EMBL" id="RQG90992.1"/>
    </source>
</evidence>
<dbReference type="PIRSF" id="PIRSF001589">
    <property type="entry name" value="Asn_synthetase_glu-h"/>
    <property type="match status" value="1"/>
</dbReference>
<dbReference type="InterPro" id="IPR014729">
    <property type="entry name" value="Rossmann-like_a/b/a_fold"/>
</dbReference>
<keyword evidence="9" id="KW-1185">Reference proteome</keyword>
<comment type="similarity">
    <text evidence="1">Belongs to the asparagine synthetase family.</text>
</comment>
<dbReference type="PROSITE" id="PS51278">
    <property type="entry name" value="GATASE_TYPE_2"/>
    <property type="match status" value="1"/>
</dbReference>
<dbReference type="InterPro" id="IPR017932">
    <property type="entry name" value="GATase_2_dom"/>
</dbReference>
<gene>
    <name evidence="8" type="ORF">EA473_19510</name>
</gene>
<dbReference type="GO" id="GO:0005524">
    <property type="term" value="F:ATP binding"/>
    <property type="evidence" value="ECO:0007669"/>
    <property type="project" value="UniProtKB-KW"/>
</dbReference>
<comment type="catalytic activity">
    <reaction evidence="5">
        <text>L-aspartate + L-glutamine + ATP + H2O = L-asparagine + L-glutamate + AMP + diphosphate + H(+)</text>
        <dbReference type="Rhea" id="RHEA:12228"/>
        <dbReference type="ChEBI" id="CHEBI:15377"/>
        <dbReference type="ChEBI" id="CHEBI:15378"/>
        <dbReference type="ChEBI" id="CHEBI:29985"/>
        <dbReference type="ChEBI" id="CHEBI:29991"/>
        <dbReference type="ChEBI" id="CHEBI:30616"/>
        <dbReference type="ChEBI" id="CHEBI:33019"/>
        <dbReference type="ChEBI" id="CHEBI:58048"/>
        <dbReference type="ChEBI" id="CHEBI:58359"/>
        <dbReference type="ChEBI" id="CHEBI:456215"/>
        <dbReference type="EC" id="6.3.5.4"/>
    </reaction>
</comment>
<dbReference type="InterPro" id="IPR001962">
    <property type="entry name" value="Asn_synthase"/>
</dbReference>
<dbReference type="Gene3D" id="3.40.50.620">
    <property type="entry name" value="HUPs"/>
    <property type="match status" value="2"/>
</dbReference>
<keyword evidence="2 5" id="KW-0547">Nucleotide-binding</keyword>
<dbReference type="SUPFAM" id="SSF52402">
    <property type="entry name" value="Adenine nucleotide alpha hydrolases-like"/>
    <property type="match status" value="1"/>
</dbReference>
<dbReference type="Pfam" id="PF13537">
    <property type="entry name" value="GATase_7"/>
    <property type="match status" value="1"/>
</dbReference>
<evidence type="ECO:0000259" key="7">
    <source>
        <dbReference type="PROSITE" id="PS51278"/>
    </source>
</evidence>
<dbReference type="InterPro" id="IPR051786">
    <property type="entry name" value="ASN_synthetase/amidase"/>
</dbReference>
<dbReference type="PANTHER" id="PTHR43284:SF1">
    <property type="entry name" value="ASPARAGINE SYNTHETASE"/>
    <property type="match status" value="1"/>
</dbReference>
<dbReference type="InterPro" id="IPR006426">
    <property type="entry name" value="Asn_synth_AEB"/>
</dbReference>
<dbReference type="Pfam" id="PF00733">
    <property type="entry name" value="Asn_synthase"/>
    <property type="match status" value="1"/>
</dbReference>
<dbReference type="GO" id="GO:0005829">
    <property type="term" value="C:cytosol"/>
    <property type="evidence" value="ECO:0007669"/>
    <property type="project" value="TreeGrafter"/>
</dbReference>
<dbReference type="PANTHER" id="PTHR43284">
    <property type="entry name" value="ASPARAGINE SYNTHETASE (GLUTAMINE-HYDROLYZING)"/>
    <property type="match status" value="1"/>
</dbReference>
<evidence type="ECO:0000256" key="6">
    <source>
        <dbReference type="PIRSR" id="PIRSR001589-2"/>
    </source>
</evidence>
<comment type="caution">
    <text evidence="8">The sequence shown here is derived from an EMBL/GenBank/DDBJ whole genome shotgun (WGS) entry which is preliminary data.</text>
</comment>
<dbReference type="InterPro" id="IPR029055">
    <property type="entry name" value="Ntn_hydrolases_N"/>
</dbReference>
<name>A0A3N6MZH0_NATCH</name>
<protein>
    <recommendedName>
        <fullName evidence="5">Putative asparagine synthetase [glutamine-hydrolyzing]</fullName>
        <ecNumber evidence="5">6.3.5.4</ecNumber>
    </recommendedName>
</protein>
<feature type="binding site" evidence="6">
    <location>
        <position position="75"/>
    </location>
    <ligand>
        <name>L-glutamine</name>
        <dbReference type="ChEBI" id="CHEBI:58359"/>
    </ligand>
</feature>
<evidence type="ECO:0000256" key="5">
    <source>
        <dbReference type="PIRNR" id="PIRNR001589"/>
    </source>
</evidence>
<evidence type="ECO:0000256" key="3">
    <source>
        <dbReference type="ARBA" id="ARBA00022840"/>
    </source>
</evidence>
<dbReference type="GO" id="GO:0006529">
    <property type="term" value="P:asparagine biosynthetic process"/>
    <property type="evidence" value="ECO:0007669"/>
    <property type="project" value="InterPro"/>
</dbReference>
<sequence>MHDRLGHRGPDGGGRWCAGPVGLGHQLLSTTPEARFDDQPVRDGDLVGVVDARIDNREELLRTLPTAGASNRVPDSELVVLAYRRWGSRCVDHLIGAFAFAIWNRTEKTLFCARDHVGIKPFYYHRSADRFAFGTELRALLTVPTVSADVDETTIGDFLTGVLEDERRTFCEAIDRLPPAHAMCVDSAGIDQWRYWDLDPTRTISLESDTAYERRFRELLEEAVGCRLRSSGPVGAQLSGGLDSSSVTVVARDLLPETETLHTFSNVFDDAPSSDEREFVETVVDRPGIESHYVSPEGCGALVDRDRLTRQFDRPPHNTIHFGEWKLAERAAEAGVDVALSGALGDSAINYGLGLLPQLFRTGRWLALSRELRAMSDVADAPVWHLFARHVVAPLVPEPVKRRRRRRRGQPVLVARANPTLDPSFVDRTDLRSRYRTLSSPGSVFVRSTDRKRQYRSITAGRNVANFETADLIAGAFGVEPRYPFADRRLLEFSLAISPRQQFADGWTRSLVRRSLEDLLPEPIRRRPWKTMMNEAFWNELTLETDRLAELVADPGPVTRYLDIDALEAAVDRFENEPTSRDARALWRALSLSVWLDSTGSPPREEYDVPTTNH</sequence>
<dbReference type="EC" id="6.3.5.4" evidence="5"/>
<evidence type="ECO:0000256" key="2">
    <source>
        <dbReference type="ARBA" id="ARBA00022741"/>
    </source>
</evidence>
<dbReference type="CDD" id="cd01991">
    <property type="entry name" value="Asn_synthase_B_C"/>
    <property type="match status" value="1"/>
</dbReference>
<feature type="domain" description="Glutamine amidotransferase type-2" evidence="7">
    <location>
        <begin position="1"/>
        <end position="188"/>
    </location>
</feature>
<dbReference type="SUPFAM" id="SSF56235">
    <property type="entry name" value="N-terminal nucleophile aminohydrolases (Ntn hydrolases)"/>
    <property type="match status" value="1"/>
</dbReference>
<keyword evidence="4" id="KW-0315">Glutamine amidotransferase</keyword>
<keyword evidence="3 5" id="KW-0067">ATP-binding</keyword>
<organism evidence="8 9">
    <name type="scientific">Natrarchaeobius chitinivorans</name>
    <dbReference type="NCBI Taxonomy" id="1679083"/>
    <lineage>
        <taxon>Archaea</taxon>
        <taxon>Methanobacteriati</taxon>
        <taxon>Methanobacteriota</taxon>
        <taxon>Stenosarchaea group</taxon>
        <taxon>Halobacteria</taxon>
        <taxon>Halobacteriales</taxon>
        <taxon>Natrialbaceae</taxon>
        <taxon>Natrarchaeobius</taxon>
    </lineage>
</organism>
<proteinExistence type="inferred from homology"/>
<dbReference type="CDD" id="cd00712">
    <property type="entry name" value="AsnB"/>
    <property type="match status" value="1"/>
</dbReference>
<dbReference type="EMBL" id="REGA01000022">
    <property type="protein sequence ID" value="RQG90992.1"/>
    <property type="molecule type" value="Genomic_DNA"/>
</dbReference>
<dbReference type="InterPro" id="IPR033738">
    <property type="entry name" value="AsnB_N"/>
</dbReference>
<dbReference type="Gene3D" id="3.60.20.10">
    <property type="entry name" value="Glutamine Phosphoribosylpyrophosphate, subunit 1, domain 1"/>
    <property type="match status" value="1"/>
</dbReference>
<dbReference type="AlphaFoldDB" id="A0A3N6MZH0"/>